<dbReference type="AlphaFoldDB" id="A0A367L7Y2"/>
<keyword evidence="2" id="KW-1185">Reference proteome</keyword>
<comment type="caution">
    <text evidence="1">The sequence shown here is derived from an EMBL/GenBank/DDBJ whole genome shotgun (WGS) entry which is preliminary data.</text>
</comment>
<evidence type="ECO:0000313" key="2">
    <source>
        <dbReference type="Proteomes" id="UP000253664"/>
    </source>
</evidence>
<proteinExistence type="predicted"/>
<gene>
    <name evidence="1" type="ORF">L249_4351</name>
</gene>
<name>A0A367L7Y2_9HYPO</name>
<evidence type="ECO:0000313" key="1">
    <source>
        <dbReference type="EMBL" id="RCI10525.1"/>
    </source>
</evidence>
<protein>
    <submittedName>
        <fullName evidence="1">Uncharacterized protein</fullName>
    </submittedName>
</protein>
<dbReference type="Proteomes" id="UP000253664">
    <property type="component" value="Unassembled WGS sequence"/>
</dbReference>
<organism evidence="1 2">
    <name type="scientific">Ophiocordyceps polyrhachis-furcata BCC 54312</name>
    <dbReference type="NCBI Taxonomy" id="1330021"/>
    <lineage>
        <taxon>Eukaryota</taxon>
        <taxon>Fungi</taxon>
        <taxon>Dikarya</taxon>
        <taxon>Ascomycota</taxon>
        <taxon>Pezizomycotina</taxon>
        <taxon>Sordariomycetes</taxon>
        <taxon>Hypocreomycetidae</taxon>
        <taxon>Hypocreales</taxon>
        <taxon>Ophiocordycipitaceae</taxon>
        <taxon>Ophiocordyceps</taxon>
    </lineage>
</organism>
<accession>A0A367L7Y2</accession>
<sequence length="69" mass="7940">MDDCMHLVMGMTYPDVDDDHATEFRGLSLPLLRRGRTSVRGDFASHAAQPRQPMAMTRDSNTNKMEFFY</sequence>
<reference evidence="1 2" key="1">
    <citation type="journal article" date="2015" name="BMC Genomics">
        <title>Insights from the genome of Ophiocordyceps polyrhachis-furcata to pathogenicity and host specificity in insect fungi.</title>
        <authorList>
            <person name="Wichadakul D."/>
            <person name="Kobmoo N."/>
            <person name="Ingsriswang S."/>
            <person name="Tangphatsornruang S."/>
            <person name="Chantasingh D."/>
            <person name="Luangsa-ard J.J."/>
            <person name="Eurwilaichitr L."/>
        </authorList>
    </citation>
    <scope>NUCLEOTIDE SEQUENCE [LARGE SCALE GENOMIC DNA]</scope>
    <source>
        <strain evidence="1 2">BCC 54312</strain>
    </source>
</reference>
<dbReference type="EMBL" id="LKCN02000012">
    <property type="protein sequence ID" value="RCI10525.1"/>
    <property type="molecule type" value="Genomic_DNA"/>
</dbReference>